<dbReference type="GO" id="GO:0016102">
    <property type="term" value="P:diterpenoid biosynthetic process"/>
    <property type="evidence" value="ECO:0007669"/>
    <property type="project" value="InterPro"/>
</dbReference>
<evidence type="ECO:0000256" key="1">
    <source>
        <dbReference type="ARBA" id="ARBA00001946"/>
    </source>
</evidence>
<dbReference type="InterPro" id="IPR008930">
    <property type="entry name" value="Terpenoid_cyclase/PrenylTrfase"/>
</dbReference>
<dbReference type="InterPro" id="IPR034741">
    <property type="entry name" value="Terpene_cyclase-like_1_C"/>
</dbReference>
<dbReference type="OrthoDB" id="1877784at2759"/>
<dbReference type="FunFam" id="1.10.600.10:FF:000007">
    <property type="entry name" value="Isoprene synthase, chloroplastic"/>
    <property type="match status" value="1"/>
</dbReference>
<dbReference type="InterPro" id="IPR044814">
    <property type="entry name" value="Terpene_cyclase_plant_C1"/>
</dbReference>
<dbReference type="Gene3D" id="1.10.600.10">
    <property type="entry name" value="Farnesyl Diphosphate Synthase"/>
    <property type="match status" value="1"/>
</dbReference>
<evidence type="ECO:0000313" key="6">
    <source>
        <dbReference type="Proteomes" id="UP000245207"/>
    </source>
</evidence>
<dbReference type="Proteomes" id="UP000245207">
    <property type="component" value="Unassembled WGS sequence"/>
</dbReference>
<reference evidence="5 6" key="1">
    <citation type="journal article" date="2018" name="Mol. Plant">
        <title>The genome of Artemisia annua provides insight into the evolution of Asteraceae family and artemisinin biosynthesis.</title>
        <authorList>
            <person name="Shen Q."/>
            <person name="Zhang L."/>
            <person name="Liao Z."/>
            <person name="Wang S."/>
            <person name="Yan T."/>
            <person name="Shi P."/>
            <person name="Liu M."/>
            <person name="Fu X."/>
            <person name="Pan Q."/>
            <person name="Wang Y."/>
            <person name="Lv Z."/>
            <person name="Lu X."/>
            <person name="Zhang F."/>
            <person name="Jiang W."/>
            <person name="Ma Y."/>
            <person name="Chen M."/>
            <person name="Hao X."/>
            <person name="Li L."/>
            <person name="Tang Y."/>
            <person name="Lv G."/>
            <person name="Zhou Y."/>
            <person name="Sun X."/>
            <person name="Brodelius P.E."/>
            <person name="Rose J.K.C."/>
            <person name="Tang K."/>
        </authorList>
    </citation>
    <scope>NUCLEOTIDE SEQUENCE [LARGE SCALE GENOMIC DNA]</scope>
    <source>
        <strain evidence="6">cv. Huhao1</strain>
        <tissue evidence="5">Leaf</tissue>
    </source>
</reference>
<comment type="cofactor">
    <cofactor evidence="1">
        <name>Mg(2+)</name>
        <dbReference type="ChEBI" id="CHEBI:18420"/>
    </cofactor>
</comment>
<gene>
    <name evidence="5" type="ORF">CTI12_AA064130</name>
</gene>
<feature type="domain" description="Terpene synthase metal-binding" evidence="4">
    <location>
        <begin position="278"/>
        <end position="521"/>
    </location>
</feature>
<dbReference type="PANTHER" id="PTHR31225">
    <property type="entry name" value="OS04G0344100 PROTEIN-RELATED"/>
    <property type="match status" value="1"/>
</dbReference>
<dbReference type="GO" id="GO:0010333">
    <property type="term" value="F:terpene synthase activity"/>
    <property type="evidence" value="ECO:0007669"/>
    <property type="project" value="InterPro"/>
</dbReference>
<dbReference type="GO" id="GO:0000287">
    <property type="term" value="F:magnesium ion binding"/>
    <property type="evidence" value="ECO:0007669"/>
    <property type="project" value="InterPro"/>
</dbReference>
<dbReference type="InterPro" id="IPR005630">
    <property type="entry name" value="Terpene_synthase_metal-bd"/>
</dbReference>
<feature type="domain" description="Terpene synthase N-terminal" evidence="3">
    <location>
        <begin position="42"/>
        <end position="221"/>
    </location>
</feature>
<dbReference type="STRING" id="35608.A0A2U1PN54"/>
<dbReference type="AlphaFoldDB" id="A0A2U1PN54"/>
<proteinExistence type="predicted"/>
<comment type="caution">
    <text evidence="5">The sequence shown here is derived from an EMBL/GenBank/DDBJ whole genome shotgun (WGS) entry which is preliminary data.</text>
</comment>
<evidence type="ECO:0000313" key="5">
    <source>
        <dbReference type="EMBL" id="PWA87186.1"/>
    </source>
</evidence>
<dbReference type="FunFam" id="1.50.10.130:FF:000001">
    <property type="entry name" value="Isoprene synthase, chloroplastic"/>
    <property type="match status" value="1"/>
</dbReference>
<name>A0A2U1PN54_ARTAN</name>
<evidence type="ECO:0000259" key="3">
    <source>
        <dbReference type="Pfam" id="PF01397"/>
    </source>
</evidence>
<dbReference type="Pfam" id="PF01397">
    <property type="entry name" value="Terpene_synth"/>
    <property type="match status" value="1"/>
</dbReference>
<dbReference type="InterPro" id="IPR050148">
    <property type="entry name" value="Terpene_synthase-like"/>
</dbReference>
<accession>A0A2U1PN54</accession>
<protein>
    <submittedName>
        <fullName evidence="5">Sesquiterpene cyclase</fullName>
    </submittedName>
</protein>
<dbReference type="SUPFAM" id="SSF48576">
    <property type="entry name" value="Terpenoid synthases"/>
    <property type="match status" value="1"/>
</dbReference>
<dbReference type="SFLD" id="SFLDG01019">
    <property type="entry name" value="Terpene_Cyclase_Like_1_C_Termi"/>
    <property type="match status" value="1"/>
</dbReference>
<dbReference type="PANTHER" id="PTHR31225:SF202">
    <property type="entry name" value="TERPENOID CYCLASES_PROTEIN PRENYLTRANSFERASE ALPHA-ALPHA TOROID-RELATED"/>
    <property type="match status" value="1"/>
</dbReference>
<dbReference type="Pfam" id="PF03936">
    <property type="entry name" value="Terpene_synth_C"/>
    <property type="match status" value="1"/>
</dbReference>
<dbReference type="SFLD" id="SFLDS00005">
    <property type="entry name" value="Isoprenoid_Synthase_Type_I"/>
    <property type="match status" value="1"/>
</dbReference>
<dbReference type="InterPro" id="IPR008949">
    <property type="entry name" value="Isoprenoid_synthase_dom_sf"/>
</dbReference>
<dbReference type="CDD" id="cd00684">
    <property type="entry name" value="Terpene_cyclase_plant_C1"/>
    <property type="match status" value="1"/>
</dbReference>
<evidence type="ECO:0000256" key="2">
    <source>
        <dbReference type="ARBA" id="ARBA00022723"/>
    </source>
</evidence>
<keyword evidence="2" id="KW-0479">Metal-binding</keyword>
<dbReference type="SUPFAM" id="SSF48239">
    <property type="entry name" value="Terpenoid cyclases/Protein prenyltransferases"/>
    <property type="match status" value="1"/>
</dbReference>
<dbReference type="Gene3D" id="1.50.10.130">
    <property type="entry name" value="Terpene synthase, N-terminal domain"/>
    <property type="match status" value="1"/>
</dbReference>
<sequence>MSTFLVCNASFSPSYGLPSSCDRNSSMNQEIVRNTVKFPPSIWGDQFLTYHEPKKSLTIEKQHVEEVEEIRKKLLNTAFSEPKQHTKLIHLIDSVQRLGVSYHFEQEIEEALQHVYATHGDQWIGKDNLKSTSQWFRILRQQGFNISSGIFENHMDDKGKFKEHLSDDVQGMLGLYEAAYMSVEGEKELDDALEFTKTHLRNIAKDPSQNASLRTEIQQALNRPLRKRMPRLEALHYIPKYQQESSHDETLLNLAKLDYNMLQSMHKREISEICKWWKDLDFSNKLPHVRDRLVEIYFWVLGVYFEPQHYRSRMFLTKTSMWLIVLDDTYDNYGTYEELKIFTEAVHEEMEESVEKEGKSYQLFYAKEMVICNFAYSMIVELKYKYIFCGNIIGCLGVQVKENCRNLLVEAKWLKEGYVPTLEEHMSVSCVTCAYAVMIANSYVGRENMVTEESFKWVAKFPPLVNATCLILRLMDDIAGHEEEQERDHVVSSIECYRNETGASEEDAVKFLSKQVEDAWKVINKECLRPTEIPMSLTIPPLNLARVSDILYKTNNGYNHAGEEVISYIKSLLVHPLV</sequence>
<dbReference type="InterPro" id="IPR001906">
    <property type="entry name" value="Terpene_synth_N"/>
</dbReference>
<evidence type="ECO:0000259" key="4">
    <source>
        <dbReference type="Pfam" id="PF03936"/>
    </source>
</evidence>
<dbReference type="EMBL" id="PKPP01000938">
    <property type="protein sequence ID" value="PWA87186.1"/>
    <property type="molecule type" value="Genomic_DNA"/>
</dbReference>
<organism evidence="5 6">
    <name type="scientific">Artemisia annua</name>
    <name type="common">Sweet wormwood</name>
    <dbReference type="NCBI Taxonomy" id="35608"/>
    <lineage>
        <taxon>Eukaryota</taxon>
        <taxon>Viridiplantae</taxon>
        <taxon>Streptophyta</taxon>
        <taxon>Embryophyta</taxon>
        <taxon>Tracheophyta</taxon>
        <taxon>Spermatophyta</taxon>
        <taxon>Magnoliopsida</taxon>
        <taxon>eudicotyledons</taxon>
        <taxon>Gunneridae</taxon>
        <taxon>Pentapetalae</taxon>
        <taxon>asterids</taxon>
        <taxon>campanulids</taxon>
        <taxon>Asterales</taxon>
        <taxon>Asteraceae</taxon>
        <taxon>Asteroideae</taxon>
        <taxon>Anthemideae</taxon>
        <taxon>Artemisiinae</taxon>
        <taxon>Artemisia</taxon>
    </lineage>
</organism>
<keyword evidence="6" id="KW-1185">Reference proteome</keyword>
<dbReference type="InterPro" id="IPR036965">
    <property type="entry name" value="Terpene_synth_N_sf"/>
</dbReference>